<dbReference type="VEuPathDB" id="FungiDB:FUN_000720"/>
<comment type="subcellular location">
    <subcellularLocation>
        <location evidence="1">Nucleus</location>
    </subcellularLocation>
</comment>
<comment type="caution">
    <text evidence="3">The sequence shown here is derived from an EMBL/GenBank/DDBJ whole genome shotgun (WGS) entry which is preliminary data.</text>
</comment>
<keyword evidence="1" id="KW-0539">Nucleus</keyword>
<dbReference type="GO" id="GO:0005664">
    <property type="term" value="C:nuclear origin of replication recognition complex"/>
    <property type="evidence" value="ECO:0007669"/>
    <property type="project" value="UniProtKB-UniRule"/>
</dbReference>
<dbReference type="EMBL" id="LLXJ01000313">
    <property type="protein sequence ID" value="PKC11376.1"/>
    <property type="molecule type" value="Genomic_DNA"/>
</dbReference>
<dbReference type="PANTHER" id="PTHR14052:SF0">
    <property type="entry name" value="ORIGIN RECOGNITION COMPLEX SUBUNIT 2"/>
    <property type="match status" value="1"/>
</dbReference>
<dbReference type="Proteomes" id="UP000232722">
    <property type="component" value="Unassembled WGS sequence"/>
</dbReference>
<sequence>MSRNQKVKREIKALLIDNNETLPTLSSVEGNNIAERLKQRRRGMSTSQTEIKRVELENPFLPRKSRRGAKRKRNEFIERLEENEPQIMQELEIATEENNSVWEPWDEITPTRHIRKLKGNVVSVVIEPKDVGKPFTREKRRRLQSFKETREEKKELDAVASLLAMANGKKVLRMMTPERASENLTDEASLRTPEPISKDLVSPFNVVPKLIKRGPKNVDYEIVDLTMLEGSNQSVLCEQDASTRSERSFEDNATQQKRIRVKKLSADMPSSLNVKVLPSFTEIKYAKELQNLDHHITRHFNKWEIELNSNINVLLYGFGSKEHILETYQAFDNKNENVTWIHFDGSGDLTDMNDAYLMLLDKILGPDHIFKNHTLIGKALGIRNYYDDVVSRIKFKIIVHNIDGYVFQSVDARYALNLLGDIPNIHFLATSENVSSCLGWYVNAEDKMNWHTHEVTKLSNYKFTVTSKEKATKDYRLKRKELKLVLSSWNTYRRGMFAMLADHIVTATRRSEANGDSLDFNTLFKYCLENSICNDEKTFRRYLEDFYFHGIFMAKRAPSGEVRITIPMSLHDLKALLLDNDIFGDIG</sequence>
<evidence type="ECO:0000313" key="4">
    <source>
        <dbReference type="Proteomes" id="UP000232722"/>
    </source>
</evidence>
<dbReference type="InterPro" id="IPR007220">
    <property type="entry name" value="ORC2"/>
</dbReference>
<reference evidence="3 4" key="1">
    <citation type="submission" date="2016-04" db="EMBL/GenBank/DDBJ databases">
        <title>Genome analyses suggest a sexual origin of heterokaryosis in a supposedly ancient asexual fungus.</title>
        <authorList>
            <person name="Ropars J."/>
            <person name="Sedzielewska K."/>
            <person name="Noel J."/>
            <person name="Charron P."/>
            <person name="Farinelli L."/>
            <person name="Marton T."/>
            <person name="Kruger M."/>
            <person name="Pelin A."/>
            <person name="Brachmann A."/>
            <person name="Corradi N."/>
        </authorList>
    </citation>
    <scope>NUCLEOTIDE SEQUENCE [LARGE SCALE GENOMIC DNA]</scope>
    <source>
        <strain evidence="3 4">A5</strain>
    </source>
</reference>
<reference evidence="3 4" key="2">
    <citation type="submission" date="2017-09" db="EMBL/GenBank/DDBJ databases">
        <title>Extensive intraspecific genome diversity in a model arbuscular mycorrhizal fungus.</title>
        <authorList>
            <person name="Chen E.C."/>
            <person name="Morin E."/>
            <person name="Beaudet D."/>
            <person name="Noel J."/>
            <person name="Ndikumana S."/>
            <person name="Charron P."/>
            <person name="St-Onge C."/>
            <person name="Giorgi J."/>
            <person name="Grigoriev I.V."/>
            <person name="Roux C."/>
            <person name="Martin F.M."/>
            <person name="Corradi N."/>
        </authorList>
    </citation>
    <scope>NUCLEOTIDE SEQUENCE [LARGE SCALE GENOMIC DNA]</scope>
    <source>
        <strain evidence="3 4">A5</strain>
    </source>
</reference>
<dbReference type="VEuPathDB" id="FungiDB:RhiirFUN_018111"/>
<comment type="similarity">
    <text evidence="1">Belongs to the ORC2 family.</text>
</comment>
<dbReference type="VEuPathDB" id="FungiDB:RhiirA1_424821"/>
<gene>
    <name evidence="3" type="ORF">RhiirA5_354342</name>
</gene>
<evidence type="ECO:0000259" key="2">
    <source>
        <dbReference type="Pfam" id="PF04084"/>
    </source>
</evidence>
<dbReference type="Pfam" id="PF04084">
    <property type="entry name" value="RecA-like_ORC2"/>
    <property type="match status" value="1"/>
</dbReference>
<keyword evidence="1" id="KW-0235">DNA replication</keyword>
<dbReference type="GO" id="GO:0003688">
    <property type="term" value="F:DNA replication origin binding"/>
    <property type="evidence" value="ECO:0007669"/>
    <property type="project" value="UniProtKB-UniRule"/>
</dbReference>
<dbReference type="PANTHER" id="PTHR14052">
    <property type="entry name" value="ORIGIN RECOGNITION COMPLEX SUBUNIT 2"/>
    <property type="match status" value="1"/>
</dbReference>
<comment type="function">
    <text evidence="1">Component of the origin recognition complex (ORC) that binds origins of replication. DNA-binding is ATP-dependent. ORC is required to assemble the pre-replication complex necessary to initiate DNA replication.</text>
</comment>
<evidence type="ECO:0000256" key="1">
    <source>
        <dbReference type="RuleBase" id="RU368084"/>
    </source>
</evidence>
<proteinExistence type="inferred from homology"/>
<dbReference type="OrthoDB" id="346673at2759"/>
<dbReference type="GO" id="GO:0006260">
    <property type="term" value="P:DNA replication"/>
    <property type="evidence" value="ECO:0007669"/>
    <property type="project" value="UniProtKB-UniRule"/>
</dbReference>
<protein>
    <recommendedName>
        <fullName evidence="1">Origin recognition complex subunit 2</fullName>
    </recommendedName>
</protein>
<name>A0A2I1EN27_9GLOM</name>
<feature type="domain" description="Origin recognition complex subunit 2 RecA-like" evidence="2">
    <location>
        <begin position="289"/>
        <end position="455"/>
    </location>
</feature>
<accession>A0A2I1EN27</accession>
<evidence type="ECO:0000313" key="3">
    <source>
        <dbReference type="EMBL" id="PKC11376.1"/>
    </source>
</evidence>
<organism evidence="3 4">
    <name type="scientific">Rhizophagus irregularis</name>
    <dbReference type="NCBI Taxonomy" id="588596"/>
    <lineage>
        <taxon>Eukaryota</taxon>
        <taxon>Fungi</taxon>
        <taxon>Fungi incertae sedis</taxon>
        <taxon>Mucoromycota</taxon>
        <taxon>Glomeromycotina</taxon>
        <taxon>Glomeromycetes</taxon>
        <taxon>Glomerales</taxon>
        <taxon>Glomeraceae</taxon>
        <taxon>Rhizophagus</taxon>
    </lineage>
</organism>
<dbReference type="AlphaFoldDB" id="A0A2I1EN27"/>
<dbReference type="InterPro" id="IPR056772">
    <property type="entry name" value="RecA-like_ORC2"/>
</dbReference>
<comment type="subunit">
    <text evidence="1">Component of the origin recognition complex (ORC).</text>
</comment>